<keyword evidence="11" id="KW-1185">Reference proteome</keyword>
<comment type="similarity">
    <text evidence="7">Belongs to the YOS1 family.</text>
</comment>
<keyword evidence="6" id="KW-0472">Membrane</keyword>
<dbReference type="PANTHER" id="PTHR15858:SF0">
    <property type="entry name" value="IMMEDIATE EARLY RESPONSE 3-INTERACTING PROTEIN 1"/>
    <property type="match status" value="1"/>
</dbReference>
<evidence type="ECO:0000313" key="9">
    <source>
        <dbReference type="EMBL" id="KAG5180539.1"/>
    </source>
</evidence>
<name>A0A835YX81_9STRA</name>
<dbReference type="GO" id="GO:0000139">
    <property type="term" value="C:Golgi membrane"/>
    <property type="evidence" value="ECO:0007669"/>
    <property type="project" value="TreeGrafter"/>
</dbReference>
<reference evidence="10" key="1">
    <citation type="submission" date="2021-02" db="EMBL/GenBank/DDBJ databases">
        <title>First Annotated Genome of the Yellow-green Alga Tribonema minus.</title>
        <authorList>
            <person name="Mahan K.M."/>
        </authorList>
    </citation>
    <scope>NUCLEOTIDE SEQUENCE</scope>
    <source>
        <strain evidence="10">UTEX B ZZ1240</strain>
    </source>
</reference>
<accession>A0A835YX81</accession>
<dbReference type="InterPro" id="IPR013880">
    <property type="entry name" value="Yos1"/>
</dbReference>
<keyword evidence="4" id="KW-0653">Protein transport</keyword>
<comment type="caution">
    <text evidence="10">The sequence shown here is derived from an EMBL/GenBank/DDBJ whole genome shotgun (WGS) entry which is preliminary data.</text>
</comment>
<organism evidence="10 11">
    <name type="scientific">Tribonema minus</name>
    <dbReference type="NCBI Taxonomy" id="303371"/>
    <lineage>
        <taxon>Eukaryota</taxon>
        <taxon>Sar</taxon>
        <taxon>Stramenopiles</taxon>
        <taxon>Ochrophyta</taxon>
        <taxon>PX clade</taxon>
        <taxon>Xanthophyceae</taxon>
        <taxon>Tribonematales</taxon>
        <taxon>Tribonemataceae</taxon>
        <taxon>Tribonema</taxon>
    </lineage>
</organism>
<evidence type="ECO:0000256" key="5">
    <source>
        <dbReference type="ARBA" id="ARBA00022989"/>
    </source>
</evidence>
<dbReference type="EMBL" id="JAFCMP010000381">
    <property type="protein sequence ID" value="KAG5180539.1"/>
    <property type="molecule type" value="Genomic_DNA"/>
</dbReference>
<dbReference type="EMBL" id="JAFCMP010000223">
    <property type="protein sequence ID" value="KAG5183171.1"/>
    <property type="molecule type" value="Genomic_DNA"/>
</dbReference>
<dbReference type="Pfam" id="PF08571">
    <property type="entry name" value="Yos1"/>
    <property type="match status" value="1"/>
</dbReference>
<evidence type="ECO:0000256" key="1">
    <source>
        <dbReference type="ARBA" id="ARBA00004370"/>
    </source>
</evidence>
<keyword evidence="8" id="KW-0732">Signal</keyword>
<dbReference type="PANTHER" id="PTHR15858">
    <property type="entry name" value="IMMEDIATE EARLY RESPONSE 3-INTERACTING PROTEIN 1"/>
    <property type="match status" value="1"/>
</dbReference>
<gene>
    <name evidence="10" type="ORF">JKP88DRAFT_214913</name>
    <name evidence="9" type="ORF">JKP88DRAFT_239843</name>
</gene>
<dbReference type="Proteomes" id="UP000664859">
    <property type="component" value="Unassembled WGS sequence"/>
</dbReference>
<evidence type="ECO:0000256" key="6">
    <source>
        <dbReference type="ARBA" id="ARBA00023136"/>
    </source>
</evidence>
<evidence type="ECO:0000256" key="7">
    <source>
        <dbReference type="ARBA" id="ARBA00024203"/>
    </source>
</evidence>
<feature type="signal peptide" evidence="8">
    <location>
        <begin position="1"/>
        <end position="17"/>
    </location>
</feature>
<evidence type="ECO:0000256" key="8">
    <source>
        <dbReference type="SAM" id="SignalP"/>
    </source>
</evidence>
<proteinExistence type="inferred from homology"/>
<evidence type="ECO:0000256" key="2">
    <source>
        <dbReference type="ARBA" id="ARBA00022448"/>
    </source>
</evidence>
<dbReference type="GO" id="GO:0005789">
    <property type="term" value="C:endoplasmic reticulum membrane"/>
    <property type="evidence" value="ECO:0007669"/>
    <property type="project" value="TreeGrafter"/>
</dbReference>
<dbReference type="GO" id="GO:0030134">
    <property type="term" value="C:COPII-coated ER to Golgi transport vesicle"/>
    <property type="evidence" value="ECO:0007669"/>
    <property type="project" value="TreeGrafter"/>
</dbReference>
<protein>
    <submittedName>
        <fullName evidence="10">Yos1-like protein</fullName>
    </submittedName>
</protein>
<keyword evidence="2" id="KW-0813">Transport</keyword>
<evidence type="ECO:0000256" key="3">
    <source>
        <dbReference type="ARBA" id="ARBA00022692"/>
    </source>
</evidence>
<evidence type="ECO:0000313" key="11">
    <source>
        <dbReference type="Proteomes" id="UP000664859"/>
    </source>
</evidence>
<dbReference type="OrthoDB" id="15356at2759"/>
<keyword evidence="5" id="KW-1133">Transmembrane helix</keyword>
<keyword evidence="3" id="KW-0812">Transmembrane</keyword>
<dbReference type="GO" id="GO:0015031">
    <property type="term" value="P:protein transport"/>
    <property type="evidence" value="ECO:0007669"/>
    <property type="project" value="UniProtKB-KW"/>
</dbReference>
<dbReference type="AlphaFoldDB" id="A0A835YX81"/>
<sequence length="78" mass="8482">MLSLWSLFKTGLLVTNAVAILHKERFLRPLGWAEPDPALGSSNLKNQAIGLINAVAYLRGPLIAINLLTCTFEMLFGG</sequence>
<evidence type="ECO:0000313" key="10">
    <source>
        <dbReference type="EMBL" id="KAG5183171.1"/>
    </source>
</evidence>
<dbReference type="GO" id="GO:0006888">
    <property type="term" value="P:endoplasmic reticulum to Golgi vesicle-mediated transport"/>
    <property type="evidence" value="ECO:0007669"/>
    <property type="project" value="TreeGrafter"/>
</dbReference>
<evidence type="ECO:0000256" key="4">
    <source>
        <dbReference type="ARBA" id="ARBA00022927"/>
    </source>
</evidence>
<comment type="subcellular location">
    <subcellularLocation>
        <location evidence="1">Membrane</location>
    </subcellularLocation>
</comment>
<feature type="chain" id="PRO_5036240406" evidence="8">
    <location>
        <begin position="18"/>
        <end position="78"/>
    </location>
</feature>